<dbReference type="Gene3D" id="3.90.550.10">
    <property type="entry name" value="Spore Coat Polysaccharide Biosynthesis Protein SpsA, Chain A"/>
    <property type="match status" value="1"/>
</dbReference>
<proteinExistence type="predicted"/>
<keyword evidence="2" id="KW-1185">Reference proteome</keyword>
<gene>
    <name evidence="1" type="ORF">EXY25_09740</name>
</gene>
<dbReference type="EMBL" id="SHLY01000002">
    <property type="protein sequence ID" value="TAA47494.1"/>
    <property type="molecule type" value="Genomic_DNA"/>
</dbReference>
<accession>A0ABY1WSI5</accession>
<evidence type="ECO:0000313" key="1">
    <source>
        <dbReference type="EMBL" id="TAA47494.1"/>
    </source>
</evidence>
<dbReference type="InterPro" id="IPR029044">
    <property type="entry name" value="Nucleotide-diphossugar_trans"/>
</dbReference>
<evidence type="ECO:0000313" key="2">
    <source>
        <dbReference type="Proteomes" id="UP000292544"/>
    </source>
</evidence>
<evidence type="ECO:0008006" key="3">
    <source>
        <dbReference type="Google" id="ProtNLM"/>
    </source>
</evidence>
<comment type="caution">
    <text evidence="1">The sequence shown here is derived from an EMBL/GenBank/DDBJ whole genome shotgun (WGS) entry which is preliminary data.</text>
</comment>
<organism evidence="1 2">
    <name type="scientific">Corallincola spongiicola</name>
    <dbReference type="NCBI Taxonomy" id="2520508"/>
    <lineage>
        <taxon>Bacteria</taxon>
        <taxon>Pseudomonadati</taxon>
        <taxon>Pseudomonadota</taxon>
        <taxon>Gammaproteobacteria</taxon>
        <taxon>Alteromonadales</taxon>
        <taxon>Psychromonadaceae</taxon>
        <taxon>Corallincola</taxon>
    </lineage>
</organism>
<dbReference type="SUPFAM" id="SSF53448">
    <property type="entry name" value="Nucleotide-diphospho-sugar transferases"/>
    <property type="match status" value="1"/>
</dbReference>
<name>A0ABY1WSI5_9GAMM</name>
<protein>
    <recommendedName>
        <fullName evidence="3">MobA-like NTP transferase domain-containing protein</fullName>
    </recommendedName>
</protein>
<dbReference type="RefSeq" id="WP_130566586.1">
    <property type="nucleotide sequence ID" value="NZ_SHLY01000002.1"/>
</dbReference>
<sequence length="327" mass="36529">MNQTAHFPIPLVILGGKDQRPAKLPDDVSDKHALSAYKGMAIRINNRPIIEVIIERINACGMFGPIYIAGPMNVYQPVSDLAHIIDTDGKLDENVDAALQSVSLLHPNDPVAFFACDVLPDPETLKQLTELYRQSGHSDIFFPLIKVPEQTEQLGSSGWKPKYQVIPTGDTEPTTVLPSHLLIINPKALRLRLIFTLTRLAYQTRNRGIEQRKSTMIRGALWFLIKEDLKQLAKFKLPHLTTTVLSNAIAGARELASGSIAQHTLERRLRKILIKARRRVRHRRPLVYLPVVDALELAKDIDTLEEVEELGAELTADEVSASPSKDP</sequence>
<reference evidence="2" key="1">
    <citation type="submission" date="2019-02" db="EMBL/GenBank/DDBJ databases">
        <title>Draft genome sequence of Muricauda sp. 176CP4-71.</title>
        <authorList>
            <person name="Park J.-S."/>
        </authorList>
    </citation>
    <scope>NUCLEOTIDE SEQUENCE [LARGE SCALE GENOMIC DNA]</scope>
    <source>
        <strain evidence="2">176GS2-150</strain>
    </source>
</reference>
<dbReference type="Proteomes" id="UP000292544">
    <property type="component" value="Unassembled WGS sequence"/>
</dbReference>